<evidence type="ECO:0000313" key="2">
    <source>
        <dbReference type="Proteomes" id="UP000790709"/>
    </source>
</evidence>
<organism evidence="1 2">
    <name type="scientific">Leucogyrophana mollusca</name>
    <dbReference type="NCBI Taxonomy" id="85980"/>
    <lineage>
        <taxon>Eukaryota</taxon>
        <taxon>Fungi</taxon>
        <taxon>Dikarya</taxon>
        <taxon>Basidiomycota</taxon>
        <taxon>Agaricomycotina</taxon>
        <taxon>Agaricomycetes</taxon>
        <taxon>Agaricomycetidae</taxon>
        <taxon>Boletales</taxon>
        <taxon>Boletales incertae sedis</taxon>
        <taxon>Leucogyrophana</taxon>
    </lineage>
</organism>
<gene>
    <name evidence="1" type="ORF">BV22DRAFT_1041416</name>
</gene>
<sequence>MEASRFEAMDAQRFDPLRRIKSISDIALDAPKVTMGQAFCIISNPDVIEPSSPAGSESGGIGGIWTDHEMVILPIGVSSSPPSTITHSSESDTSSSTSTYSSSSYHSSPELSPPSSVEEEPIASPCRQIDVFDRDDLIVTRTIIRPAPSSPITGLFSRPSSPLPTSRPSSPIANLSPRFQALNCFASSAFEEELDFLQASNNAQVQASRVTPVKRNKDSGRPVLQVIVTQTQTRHEYEQDMAFKEDVEELYHRPHNIGRAARAQA</sequence>
<reference evidence="1" key="1">
    <citation type="journal article" date="2021" name="New Phytol.">
        <title>Evolutionary innovations through gain and loss of genes in the ectomycorrhizal Boletales.</title>
        <authorList>
            <person name="Wu G."/>
            <person name="Miyauchi S."/>
            <person name="Morin E."/>
            <person name="Kuo A."/>
            <person name="Drula E."/>
            <person name="Varga T."/>
            <person name="Kohler A."/>
            <person name="Feng B."/>
            <person name="Cao Y."/>
            <person name="Lipzen A."/>
            <person name="Daum C."/>
            <person name="Hundley H."/>
            <person name="Pangilinan J."/>
            <person name="Johnson J."/>
            <person name="Barry K."/>
            <person name="LaButti K."/>
            <person name="Ng V."/>
            <person name="Ahrendt S."/>
            <person name="Min B."/>
            <person name="Choi I.G."/>
            <person name="Park H."/>
            <person name="Plett J.M."/>
            <person name="Magnuson J."/>
            <person name="Spatafora J.W."/>
            <person name="Nagy L.G."/>
            <person name="Henrissat B."/>
            <person name="Grigoriev I.V."/>
            <person name="Yang Z.L."/>
            <person name="Xu J."/>
            <person name="Martin F.M."/>
        </authorList>
    </citation>
    <scope>NUCLEOTIDE SEQUENCE</scope>
    <source>
        <strain evidence="1">KUC20120723A-06</strain>
    </source>
</reference>
<dbReference type="Proteomes" id="UP000790709">
    <property type="component" value="Unassembled WGS sequence"/>
</dbReference>
<comment type="caution">
    <text evidence="1">The sequence shown here is derived from an EMBL/GenBank/DDBJ whole genome shotgun (WGS) entry which is preliminary data.</text>
</comment>
<protein>
    <submittedName>
        <fullName evidence="1">Uncharacterized protein</fullName>
    </submittedName>
</protein>
<accession>A0ACB8B188</accession>
<keyword evidence="2" id="KW-1185">Reference proteome</keyword>
<proteinExistence type="predicted"/>
<name>A0ACB8B188_9AGAM</name>
<evidence type="ECO:0000313" key="1">
    <source>
        <dbReference type="EMBL" id="KAH7918888.1"/>
    </source>
</evidence>
<dbReference type="EMBL" id="MU266720">
    <property type="protein sequence ID" value="KAH7918888.1"/>
    <property type="molecule type" value="Genomic_DNA"/>
</dbReference>